<dbReference type="PROSITE" id="PS50887">
    <property type="entry name" value="GGDEF"/>
    <property type="match status" value="1"/>
</dbReference>
<dbReference type="Pfam" id="PF00563">
    <property type="entry name" value="EAL"/>
    <property type="match status" value="1"/>
</dbReference>
<evidence type="ECO:0000313" key="6">
    <source>
        <dbReference type="Proteomes" id="UP001501476"/>
    </source>
</evidence>
<name>A0ABN0T6W6_9GAMM</name>
<keyword evidence="1" id="KW-0472">Membrane</keyword>
<dbReference type="PANTHER" id="PTHR44757">
    <property type="entry name" value="DIGUANYLATE CYCLASE DGCP"/>
    <property type="match status" value="1"/>
</dbReference>
<keyword evidence="1" id="KW-1133">Transmembrane helix</keyword>
<dbReference type="Gene3D" id="3.20.20.450">
    <property type="entry name" value="EAL domain"/>
    <property type="match status" value="1"/>
</dbReference>
<dbReference type="Gene3D" id="3.30.70.270">
    <property type="match status" value="1"/>
</dbReference>
<comment type="caution">
    <text evidence="5">The sequence shown here is derived from an EMBL/GenBank/DDBJ whole genome shotgun (WGS) entry which is preliminary data.</text>
</comment>
<evidence type="ECO:0000313" key="5">
    <source>
        <dbReference type="EMBL" id="GAA0214127.1"/>
    </source>
</evidence>
<gene>
    <name evidence="5" type="ORF">GCM10008964_02050</name>
</gene>
<dbReference type="InterPro" id="IPR029016">
    <property type="entry name" value="GAF-like_dom_sf"/>
</dbReference>
<evidence type="ECO:0000259" key="4">
    <source>
        <dbReference type="PROSITE" id="PS50887"/>
    </source>
</evidence>
<keyword evidence="6" id="KW-1185">Reference proteome</keyword>
<proteinExistence type="predicted"/>
<feature type="domain" description="EAL" evidence="2">
    <location>
        <begin position="685"/>
        <end position="938"/>
    </location>
</feature>
<dbReference type="InterPro" id="IPR001633">
    <property type="entry name" value="EAL_dom"/>
</dbReference>
<dbReference type="EMBL" id="BAAADG010000001">
    <property type="protein sequence ID" value="GAA0214127.1"/>
    <property type="molecule type" value="Genomic_DNA"/>
</dbReference>
<dbReference type="SUPFAM" id="SSF55073">
    <property type="entry name" value="Nucleotide cyclase"/>
    <property type="match status" value="1"/>
</dbReference>
<dbReference type="InterPro" id="IPR043128">
    <property type="entry name" value="Rev_trsase/Diguanyl_cyclase"/>
</dbReference>
<dbReference type="SMART" id="SM00304">
    <property type="entry name" value="HAMP"/>
    <property type="match status" value="1"/>
</dbReference>
<dbReference type="InterPro" id="IPR029787">
    <property type="entry name" value="Nucleotide_cyclase"/>
</dbReference>
<dbReference type="InterPro" id="IPR000160">
    <property type="entry name" value="GGDEF_dom"/>
</dbReference>
<dbReference type="SMART" id="SM00052">
    <property type="entry name" value="EAL"/>
    <property type="match status" value="1"/>
</dbReference>
<evidence type="ECO:0000259" key="3">
    <source>
        <dbReference type="PROSITE" id="PS50885"/>
    </source>
</evidence>
<dbReference type="SUPFAM" id="SSF55781">
    <property type="entry name" value="GAF domain-like"/>
    <property type="match status" value="1"/>
</dbReference>
<dbReference type="InterPro" id="IPR052155">
    <property type="entry name" value="Biofilm_reg_signaling"/>
</dbReference>
<evidence type="ECO:0000259" key="2">
    <source>
        <dbReference type="PROSITE" id="PS50883"/>
    </source>
</evidence>
<sequence>MLTRSLFSKNTVAKRLYLAFILATIIPVSILGIVSFYQVNGELEEQAFSGLRKSSKDYGLRLIDRFVVAESALKLLQNRIPKLTLAHDSAILEERIGMLFSHIVVSKPTGNQYIVGEQILLPTLSTDEQRVISLGRTVIKAVDEDESIALWIAIPQLGLQDHLLMARLKGDSIWEQEVLGANELLVYGENGQLWFSTAEHNVLPEELQQEVLSKSSGTFKWEDNVNGSVLAGFWHTPLRNMFEAPNAIIVQIQLEDIALSANAHFKSFYPPVIMLAVLVVLLSVTKLISRYLTPLSALQEATEKLVKGDFSYQVKVDSEDEFQSLANSFNNMTRHIQTQFDIQSTMGEIDRQILSVRDANEVVETAMTRLPETLGVDMMAIASVKPNSLAIEKLYFRVGLQPTQIVDKPSVLSHEDYQHLISEQNRIFILASSELPAYSYIRKIMQEQHFYYLVVPVIVNEQLTAIVGFAYHQLSAITHEVKNTARNFGDRIAVALSNAAWEEKLYNQAHYDGLTGLANRRVLNEYLKQAVARAKRDETNFCVLFIDLDRFKSINDSMGHAAGDNLLVDVAKRLENNCRETDLAVRVSGDEFVILLTEFDDEQASVSISSHIAKKLISTLAEPYHINGQTLHISASIGIAIFPDDGNNPDAILEHADAAMYHAKSAGRANFHFYQSAMTSTAVENLKLENDLRQALDNNELVVYFQPKFDSEQEIVGAEALIRWMHPELGMVSPAKFIPIAEQSLLIIDIGRWVFEQCCDLINELSDKNLTIVPIAVNLSAVEFNRDDLISHLLGILDKTQTNPNYIELELTESVALTNKDICIQRMTALRESGMSLAMDDFGTGFSSLSYLQELPLNTLKIDQQFVRNIELGESSQAIVKAVMALAKGLSMSVVAEGVETPEQFNFLAENGCDFYQGYLLSKPIPKVDFMAKLEAKK</sequence>
<dbReference type="InterPro" id="IPR003660">
    <property type="entry name" value="HAMP_dom"/>
</dbReference>
<dbReference type="CDD" id="cd01948">
    <property type="entry name" value="EAL"/>
    <property type="match status" value="1"/>
</dbReference>
<dbReference type="CDD" id="cd01949">
    <property type="entry name" value="GGDEF"/>
    <property type="match status" value="1"/>
</dbReference>
<accession>A0ABN0T6W6</accession>
<feature type="transmembrane region" description="Helical" evidence="1">
    <location>
        <begin position="16"/>
        <end position="37"/>
    </location>
</feature>
<dbReference type="Pfam" id="PF00990">
    <property type="entry name" value="GGDEF"/>
    <property type="match status" value="1"/>
</dbReference>
<dbReference type="PROSITE" id="PS50885">
    <property type="entry name" value="HAMP"/>
    <property type="match status" value="1"/>
</dbReference>
<dbReference type="Pfam" id="PF00672">
    <property type="entry name" value="HAMP"/>
    <property type="match status" value="1"/>
</dbReference>
<dbReference type="RefSeq" id="WP_286305339.1">
    <property type="nucleotide sequence ID" value="NZ_AP027741.1"/>
</dbReference>
<dbReference type="PANTHER" id="PTHR44757:SF2">
    <property type="entry name" value="BIOFILM ARCHITECTURE MAINTENANCE PROTEIN MBAA"/>
    <property type="match status" value="1"/>
</dbReference>
<reference evidence="5 6" key="1">
    <citation type="journal article" date="2019" name="Int. J. Syst. Evol. Microbiol.">
        <title>The Global Catalogue of Microorganisms (GCM) 10K type strain sequencing project: providing services to taxonomists for standard genome sequencing and annotation.</title>
        <authorList>
            <consortium name="The Broad Institute Genomics Platform"/>
            <consortium name="The Broad Institute Genome Sequencing Center for Infectious Disease"/>
            <person name="Wu L."/>
            <person name="Ma J."/>
        </authorList>
    </citation>
    <scope>NUCLEOTIDE SEQUENCE [LARGE SCALE GENOMIC DNA]</scope>
    <source>
        <strain evidence="5 6">JCM 6886</strain>
    </source>
</reference>
<dbReference type="CDD" id="cd06225">
    <property type="entry name" value="HAMP"/>
    <property type="match status" value="1"/>
</dbReference>
<protein>
    <recommendedName>
        <fullName evidence="7">EAL domain-containing protein</fullName>
    </recommendedName>
</protein>
<dbReference type="SMART" id="SM00267">
    <property type="entry name" value="GGDEF"/>
    <property type="match status" value="1"/>
</dbReference>
<dbReference type="PROSITE" id="PS50883">
    <property type="entry name" value="EAL"/>
    <property type="match status" value="1"/>
</dbReference>
<feature type="domain" description="HAMP" evidence="3">
    <location>
        <begin position="289"/>
        <end position="341"/>
    </location>
</feature>
<evidence type="ECO:0008006" key="7">
    <source>
        <dbReference type="Google" id="ProtNLM"/>
    </source>
</evidence>
<evidence type="ECO:0000256" key="1">
    <source>
        <dbReference type="SAM" id="Phobius"/>
    </source>
</evidence>
<feature type="domain" description="GGDEF" evidence="4">
    <location>
        <begin position="539"/>
        <end position="676"/>
    </location>
</feature>
<organism evidence="5 6">
    <name type="scientific">Methylophaga marina</name>
    <dbReference type="NCBI Taxonomy" id="45495"/>
    <lineage>
        <taxon>Bacteria</taxon>
        <taxon>Pseudomonadati</taxon>
        <taxon>Pseudomonadota</taxon>
        <taxon>Gammaproteobacteria</taxon>
        <taxon>Thiotrichales</taxon>
        <taxon>Piscirickettsiaceae</taxon>
        <taxon>Methylophaga</taxon>
    </lineage>
</organism>
<dbReference type="InterPro" id="IPR035919">
    <property type="entry name" value="EAL_sf"/>
</dbReference>
<dbReference type="SUPFAM" id="SSF158472">
    <property type="entry name" value="HAMP domain-like"/>
    <property type="match status" value="1"/>
</dbReference>
<dbReference type="NCBIfam" id="TIGR00254">
    <property type="entry name" value="GGDEF"/>
    <property type="match status" value="1"/>
</dbReference>
<dbReference type="Gene3D" id="6.10.340.10">
    <property type="match status" value="1"/>
</dbReference>
<dbReference type="SUPFAM" id="SSF141868">
    <property type="entry name" value="EAL domain-like"/>
    <property type="match status" value="1"/>
</dbReference>
<dbReference type="Gene3D" id="3.30.450.40">
    <property type="match status" value="1"/>
</dbReference>
<keyword evidence="1" id="KW-0812">Transmembrane</keyword>
<dbReference type="Proteomes" id="UP001501476">
    <property type="component" value="Unassembled WGS sequence"/>
</dbReference>